<sequence length="314" mass="32835">MSGTAQARLSRRGLLITGLGLVAGACAPPPNEPAPTPPLAAPPTPLAADSPVPPAPKPAPIDAGLLVGFCGAPSAKALGKMTGDLAAAGQELTQQLQQFPGDRPATPVVELIATAAHRTPGADGMYRTRASESTVADYLAQARAMNGLLLLNIQPGRAPFLAEVQAYERWLAEPDVGVALDPEWAVPEGVVPGQEFGRTSGEDLDAVAEYLSGLVTRHGLPRKLMAYHQVSASVVRDEAGLRAHDGVVAMKIVDGIGSAAAKKATWDRVMKTKPDHVRAGFKLFYDEDTRDGASLMTPAEVLALEPTPGYVVYE</sequence>
<dbReference type="Proteomes" id="UP000741013">
    <property type="component" value="Unassembled WGS sequence"/>
</dbReference>
<keyword evidence="2" id="KW-0732">Signal</keyword>
<evidence type="ECO:0000313" key="4">
    <source>
        <dbReference type="Proteomes" id="UP000741013"/>
    </source>
</evidence>
<evidence type="ECO:0008006" key="5">
    <source>
        <dbReference type="Google" id="ProtNLM"/>
    </source>
</evidence>
<evidence type="ECO:0000256" key="2">
    <source>
        <dbReference type="SAM" id="SignalP"/>
    </source>
</evidence>
<dbReference type="InterPro" id="IPR006311">
    <property type="entry name" value="TAT_signal"/>
</dbReference>
<organism evidence="3 4">
    <name type="scientific">Amycolatopsis magusensis</name>
    <dbReference type="NCBI Taxonomy" id="882444"/>
    <lineage>
        <taxon>Bacteria</taxon>
        <taxon>Bacillati</taxon>
        <taxon>Actinomycetota</taxon>
        <taxon>Actinomycetes</taxon>
        <taxon>Pseudonocardiales</taxon>
        <taxon>Pseudonocardiaceae</taxon>
        <taxon>Amycolatopsis</taxon>
    </lineage>
</organism>
<evidence type="ECO:0000313" key="3">
    <source>
        <dbReference type="EMBL" id="MBP2182707.1"/>
    </source>
</evidence>
<accession>A0ABS4PTE3</accession>
<feature type="signal peptide" evidence="2">
    <location>
        <begin position="1"/>
        <end position="27"/>
    </location>
</feature>
<reference evidence="3 4" key="1">
    <citation type="submission" date="2021-03" db="EMBL/GenBank/DDBJ databases">
        <title>Sequencing the genomes of 1000 actinobacteria strains.</title>
        <authorList>
            <person name="Klenk H.-P."/>
        </authorList>
    </citation>
    <scope>NUCLEOTIDE SEQUENCE [LARGE SCALE GENOMIC DNA]</scope>
    <source>
        <strain evidence="3 4">DSM 45510</strain>
    </source>
</reference>
<evidence type="ECO:0000256" key="1">
    <source>
        <dbReference type="SAM" id="MobiDB-lite"/>
    </source>
</evidence>
<feature type="compositionally biased region" description="Pro residues" evidence="1">
    <location>
        <begin position="27"/>
        <end position="57"/>
    </location>
</feature>
<keyword evidence="4" id="KW-1185">Reference proteome</keyword>
<dbReference type="RefSeq" id="WP_209665978.1">
    <property type="nucleotide sequence ID" value="NZ_JAGGMS010000001.1"/>
</dbReference>
<feature type="chain" id="PRO_5045638854" description="Lipoprotein" evidence="2">
    <location>
        <begin position="28"/>
        <end position="314"/>
    </location>
</feature>
<dbReference type="EMBL" id="JAGGMS010000001">
    <property type="protein sequence ID" value="MBP2182707.1"/>
    <property type="molecule type" value="Genomic_DNA"/>
</dbReference>
<dbReference type="PROSITE" id="PS51318">
    <property type="entry name" value="TAT"/>
    <property type="match status" value="1"/>
</dbReference>
<feature type="region of interest" description="Disordered" evidence="1">
    <location>
        <begin position="26"/>
        <end position="57"/>
    </location>
</feature>
<protein>
    <recommendedName>
        <fullName evidence="5">Lipoprotein</fullName>
    </recommendedName>
</protein>
<gene>
    <name evidence="3" type="ORF">JOM49_004233</name>
</gene>
<name>A0ABS4PTE3_9PSEU</name>
<comment type="caution">
    <text evidence="3">The sequence shown here is derived from an EMBL/GenBank/DDBJ whole genome shotgun (WGS) entry which is preliminary data.</text>
</comment>
<proteinExistence type="predicted"/>